<gene>
    <name evidence="2" type="ORF">LTRI10_LOCUS23095</name>
</gene>
<dbReference type="EMBL" id="OZ034817">
    <property type="protein sequence ID" value="CAL1381733.1"/>
    <property type="molecule type" value="Genomic_DNA"/>
</dbReference>
<dbReference type="AlphaFoldDB" id="A0AAV2E7P5"/>
<feature type="region of interest" description="Disordered" evidence="1">
    <location>
        <begin position="1"/>
        <end position="40"/>
    </location>
</feature>
<feature type="compositionally biased region" description="Basic and acidic residues" evidence="1">
    <location>
        <begin position="82"/>
        <end position="96"/>
    </location>
</feature>
<reference evidence="2 3" key="1">
    <citation type="submission" date="2024-04" db="EMBL/GenBank/DDBJ databases">
        <authorList>
            <person name="Fracassetti M."/>
        </authorList>
    </citation>
    <scope>NUCLEOTIDE SEQUENCE [LARGE SCALE GENOMIC DNA]</scope>
</reference>
<evidence type="ECO:0000313" key="2">
    <source>
        <dbReference type="EMBL" id="CAL1381733.1"/>
    </source>
</evidence>
<evidence type="ECO:0000256" key="1">
    <source>
        <dbReference type="SAM" id="MobiDB-lite"/>
    </source>
</evidence>
<organism evidence="2 3">
    <name type="scientific">Linum trigynum</name>
    <dbReference type="NCBI Taxonomy" id="586398"/>
    <lineage>
        <taxon>Eukaryota</taxon>
        <taxon>Viridiplantae</taxon>
        <taxon>Streptophyta</taxon>
        <taxon>Embryophyta</taxon>
        <taxon>Tracheophyta</taxon>
        <taxon>Spermatophyta</taxon>
        <taxon>Magnoliopsida</taxon>
        <taxon>eudicotyledons</taxon>
        <taxon>Gunneridae</taxon>
        <taxon>Pentapetalae</taxon>
        <taxon>rosids</taxon>
        <taxon>fabids</taxon>
        <taxon>Malpighiales</taxon>
        <taxon>Linaceae</taxon>
        <taxon>Linum</taxon>
    </lineage>
</organism>
<proteinExistence type="predicted"/>
<keyword evidence="3" id="KW-1185">Reference proteome</keyword>
<sequence>MPRNPISSFTQRRTRRRSISESVSPPAHHTHLLSPSAHRLHRRPRELGADFALNQATLNLVPILPSGDSLINPFTIDEETQCERAQSEETRRETQSHRSRRRCSTTSISSKRPTTEEHSPQSRKRKLETPNLFLLIASPSQLPLEAGSLSPSPKFICNFAIVVAANQPRHYL</sequence>
<accession>A0AAV2E7P5</accession>
<evidence type="ECO:0000313" key="3">
    <source>
        <dbReference type="Proteomes" id="UP001497516"/>
    </source>
</evidence>
<protein>
    <submittedName>
        <fullName evidence="2">Uncharacterized protein</fullName>
    </submittedName>
</protein>
<name>A0AAV2E7P5_9ROSI</name>
<feature type="region of interest" description="Disordered" evidence="1">
    <location>
        <begin position="82"/>
        <end position="126"/>
    </location>
</feature>
<dbReference type="Proteomes" id="UP001497516">
    <property type="component" value="Chromosome 4"/>
</dbReference>